<sequence>SSRLTVSSIMRGCGSDPSRGHLILHVQNCDWYWGELDWKDAKRMLWLCAPGTYLLRDSRSESSVFSFSYRTADKVLHSRADDLLLRAAKDAQDKSISPLRAFEELVKRCNGKDLEMLLYQKNNNFANINFSLTCPLRKRDCVPSLQFLTRKLIRENFHLFETVECLPRTIVQYISESKQLNPPIDECIRVLQFRASYMGVDPPPNVTKAMYI</sequence>
<gene>
    <name evidence="4" type="ORF">PFISCL1PPCAC_19752</name>
</gene>
<dbReference type="GO" id="GO:0046935">
    <property type="term" value="F:1-phosphatidylinositol-3-kinase regulator activity"/>
    <property type="evidence" value="ECO:0007669"/>
    <property type="project" value="TreeGrafter"/>
</dbReference>
<dbReference type="PROSITE" id="PS50001">
    <property type="entry name" value="SH2"/>
    <property type="match status" value="1"/>
</dbReference>
<name>A0AAV5WDE5_9BILA</name>
<dbReference type="GO" id="GO:0005942">
    <property type="term" value="C:phosphatidylinositol 3-kinase complex"/>
    <property type="evidence" value="ECO:0007669"/>
    <property type="project" value="TreeGrafter"/>
</dbReference>
<protein>
    <recommendedName>
        <fullName evidence="3">SH2 domain-containing protein</fullName>
    </recommendedName>
</protein>
<feature type="non-terminal residue" evidence="4">
    <location>
        <position position="1"/>
    </location>
</feature>
<dbReference type="SUPFAM" id="SSF55550">
    <property type="entry name" value="SH2 domain"/>
    <property type="match status" value="1"/>
</dbReference>
<dbReference type="AlphaFoldDB" id="A0AAV5WDE5"/>
<dbReference type="EMBL" id="BTSY01000005">
    <property type="protein sequence ID" value="GMT28455.1"/>
    <property type="molecule type" value="Genomic_DNA"/>
</dbReference>
<keyword evidence="5" id="KW-1185">Reference proteome</keyword>
<dbReference type="Proteomes" id="UP001432322">
    <property type="component" value="Unassembled WGS sequence"/>
</dbReference>
<evidence type="ECO:0000256" key="2">
    <source>
        <dbReference type="PROSITE-ProRule" id="PRU00191"/>
    </source>
</evidence>
<dbReference type="InterPro" id="IPR000980">
    <property type="entry name" value="SH2"/>
</dbReference>
<dbReference type="InterPro" id="IPR036860">
    <property type="entry name" value="SH2_dom_sf"/>
</dbReference>
<dbReference type="PANTHER" id="PTHR10155:SF32">
    <property type="entry name" value="LP02169P"/>
    <property type="match status" value="1"/>
</dbReference>
<evidence type="ECO:0000313" key="4">
    <source>
        <dbReference type="EMBL" id="GMT28455.1"/>
    </source>
</evidence>
<evidence type="ECO:0000256" key="1">
    <source>
        <dbReference type="ARBA" id="ARBA00022999"/>
    </source>
</evidence>
<dbReference type="PANTHER" id="PTHR10155">
    <property type="entry name" value="PHOSPHATIDYLINOSITOL 3-KINASE REGULATORY SUBUNIT"/>
    <property type="match status" value="1"/>
</dbReference>
<dbReference type="Gene3D" id="3.30.505.10">
    <property type="entry name" value="SH2 domain"/>
    <property type="match status" value="1"/>
</dbReference>
<dbReference type="Pfam" id="PF00017">
    <property type="entry name" value="SH2"/>
    <property type="match status" value="1"/>
</dbReference>
<accession>A0AAV5WDE5</accession>
<keyword evidence="1 2" id="KW-0727">SH2 domain</keyword>
<comment type="caution">
    <text evidence="4">The sequence shown here is derived from an EMBL/GenBank/DDBJ whole genome shotgun (WGS) entry which is preliminary data.</text>
</comment>
<dbReference type="GO" id="GO:0046854">
    <property type="term" value="P:phosphatidylinositol phosphate biosynthetic process"/>
    <property type="evidence" value="ECO:0007669"/>
    <property type="project" value="TreeGrafter"/>
</dbReference>
<proteinExistence type="predicted"/>
<organism evidence="4 5">
    <name type="scientific">Pristionchus fissidentatus</name>
    <dbReference type="NCBI Taxonomy" id="1538716"/>
    <lineage>
        <taxon>Eukaryota</taxon>
        <taxon>Metazoa</taxon>
        <taxon>Ecdysozoa</taxon>
        <taxon>Nematoda</taxon>
        <taxon>Chromadorea</taxon>
        <taxon>Rhabditida</taxon>
        <taxon>Rhabditina</taxon>
        <taxon>Diplogasteromorpha</taxon>
        <taxon>Diplogasteroidea</taxon>
        <taxon>Neodiplogasteridae</taxon>
        <taxon>Pristionchus</taxon>
    </lineage>
</organism>
<reference evidence="4" key="1">
    <citation type="submission" date="2023-10" db="EMBL/GenBank/DDBJ databases">
        <title>Genome assembly of Pristionchus species.</title>
        <authorList>
            <person name="Yoshida K."/>
            <person name="Sommer R.J."/>
        </authorList>
    </citation>
    <scope>NUCLEOTIDE SEQUENCE</scope>
    <source>
        <strain evidence="4">RS5133</strain>
    </source>
</reference>
<evidence type="ECO:0000313" key="5">
    <source>
        <dbReference type="Proteomes" id="UP001432322"/>
    </source>
</evidence>
<feature type="domain" description="SH2" evidence="3">
    <location>
        <begin position="31"/>
        <end position="105"/>
    </location>
</feature>
<evidence type="ECO:0000259" key="3">
    <source>
        <dbReference type="PROSITE" id="PS50001"/>
    </source>
</evidence>